<name>A0A135LT19_PENPA</name>
<evidence type="ECO:0000256" key="1">
    <source>
        <dbReference type="SAM" id="MobiDB-lite"/>
    </source>
</evidence>
<organism evidence="2 3">
    <name type="scientific">Penicillium patulum</name>
    <name type="common">Penicillium griseofulvum</name>
    <dbReference type="NCBI Taxonomy" id="5078"/>
    <lineage>
        <taxon>Eukaryota</taxon>
        <taxon>Fungi</taxon>
        <taxon>Dikarya</taxon>
        <taxon>Ascomycota</taxon>
        <taxon>Pezizomycotina</taxon>
        <taxon>Eurotiomycetes</taxon>
        <taxon>Eurotiomycetidae</taxon>
        <taxon>Eurotiales</taxon>
        <taxon>Aspergillaceae</taxon>
        <taxon>Penicillium</taxon>
    </lineage>
</organism>
<dbReference type="Proteomes" id="UP000070168">
    <property type="component" value="Unassembled WGS sequence"/>
</dbReference>
<dbReference type="GeneID" id="63711369"/>
<reference evidence="2 3" key="1">
    <citation type="journal article" date="2016" name="BMC Genomics">
        <title>Genome sequencing and secondary metabolism of the postharvest pathogen Penicillium griseofulvum.</title>
        <authorList>
            <person name="Banani H."/>
            <person name="Marcet-Houben M."/>
            <person name="Ballester A.R."/>
            <person name="Abbruscato P."/>
            <person name="Gonzalez-Candelas L."/>
            <person name="Gabaldon T."/>
            <person name="Spadaro D."/>
        </authorList>
    </citation>
    <scope>NUCLEOTIDE SEQUENCE [LARGE SCALE GENOMIC DNA]</scope>
    <source>
        <strain evidence="2 3">PG3</strain>
    </source>
</reference>
<keyword evidence="3" id="KW-1185">Reference proteome</keyword>
<feature type="compositionally biased region" description="Basic residues" evidence="1">
    <location>
        <begin position="356"/>
        <end position="366"/>
    </location>
</feature>
<dbReference type="AlphaFoldDB" id="A0A135LT19"/>
<dbReference type="OrthoDB" id="6612291at2759"/>
<feature type="region of interest" description="Disordered" evidence="1">
    <location>
        <begin position="348"/>
        <end position="368"/>
    </location>
</feature>
<dbReference type="RefSeq" id="XP_040650607.1">
    <property type="nucleotide sequence ID" value="XM_040796069.1"/>
</dbReference>
<proteinExistence type="predicted"/>
<protein>
    <submittedName>
        <fullName evidence="2">Uncharacterized protein</fullName>
    </submittedName>
</protein>
<sequence length="938" mass="107700">MSMHQNLDNAICLLALISDRPPGLEESIETEAREIDTESSQSDDELDDPEDPTVLGTDSEHEQYRVELKNQFLDRLAETLARFKTDAKAKSSKDAKHVSAVMMVCYEDEERAKIFCAKNEGLDKEDDDFLARWKLRMESIAGKEHASDDDSFAMFNLVADHQWPRITTYLESLRRGFRSQINPGLVKSVPKTLLLEERVSTIPSLRIKEWEDDNKFLFTIPLDYSVRAKRSVLAEELTNVNSNTTCTGETVCEIQGSVSELFENIHRLCQLDTTRDDQTSLLKKVMSQMFVLWREPRARFMLKAALRRQKDKDTLLFLARVCYAAYIYVEIAKVCKSFRSIEIVSVPPSGNQGQHRSQRRRKKKQRQAAAEDQCANILDVIQALGLTFHPSWTYYLAQNAARFTEMRKSKRDKEFHHAETQLLAYFEWNVPMPSATNKGSLSTQLHLAMERLLMELKVSLQTLFDEPRGKRLELKAQSSHALSSTGAIWQRKPEYYNSSYRGFQRMMMMPTAFNNGLLITPVHDRPGYALVTGARVGRQLTEVTLREAERLKDLDIPLFRDDHLCKTFGFNVCIQESDIVNLFCIYNSLTSSFSSKRLQYFSENHALGRLIEHWIQCQAAQNNAEECGCFPWFLDLYQSGSFDIPNHGGEYRYQMWAIQELGKMFSINYDDVLSGPECVVIFLYKILLRDINNIPNVGDPEWIRFGFCYCTKTAQKQLLAKAYIQLATHASLDEIATAWMSDTLIDLMTTKGISISSLVSEGIFPHQPSPETIGIYRLMSEVSHGLAGCPSCACKNARCNFHSKNEPLLCKESEADYGFLSVNTWERWRMLNFYSDLFANPNFNPQKMQKAKRDPDAQALETYIESLAPGFRRTIGNEHLTDGMFPKLGTRLRFKGPHPSCQCFIHRIPSSEGVDCNVNIEIDWIREQYERRRDKVSE</sequence>
<accession>A0A135LT19</accession>
<dbReference type="EMBL" id="LHQR01000027">
    <property type="protein sequence ID" value="KXG52071.1"/>
    <property type="molecule type" value="Genomic_DNA"/>
</dbReference>
<gene>
    <name evidence="2" type="ORF">PGRI_083550</name>
</gene>
<evidence type="ECO:0000313" key="3">
    <source>
        <dbReference type="Proteomes" id="UP000070168"/>
    </source>
</evidence>
<comment type="caution">
    <text evidence="2">The sequence shown here is derived from an EMBL/GenBank/DDBJ whole genome shotgun (WGS) entry which is preliminary data.</text>
</comment>
<dbReference type="STRING" id="5078.A0A135LT19"/>
<evidence type="ECO:0000313" key="2">
    <source>
        <dbReference type="EMBL" id="KXG52071.1"/>
    </source>
</evidence>
<feature type="region of interest" description="Disordered" evidence="1">
    <location>
        <begin position="32"/>
        <end position="61"/>
    </location>
</feature>
<dbReference type="OMA" id="HPYIGCS"/>
<feature type="compositionally biased region" description="Acidic residues" evidence="1">
    <location>
        <begin position="41"/>
        <end position="51"/>
    </location>
</feature>